<dbReference type="GO" id="GO:0071008">
    <property type="term" value="C:U2-type post-mRNA release spliceosomal complex"/>
    <property type="evidence" value="ECO:0007669"/>
    <property type="project" value="EnsemblFungi"/>
</dbReference>
<proteinExistence type="predicted"/>
<dbReference type="GO" id="GO:0000349">
    <property type="term" value="P:generation of catalytic spliceosome for first transesterification step"/>
    <property type="evidence" value="ECO:0007669"/>
    <property type="project" value="EnsemblFungi"/>
</dbReference>
<dbReference type="GO" id="GO:0005730">
    <property type="term" value="C:nucleolus"/>
    <property type="evidence" value="ECO:0007669"/>
    <property type="project" value="EnsemblFungi"/>
</dbReference>
<evidence type="ECO:0000313" key="4">
    <source>
        <dbReference type="Proteomes" id="UP000000689"/>
    </source>
</evidence>
<dbReference type="GO" id="GO:2001033">
    <property type="term" value="P:negative regulation of double-strand break repair via nonhomologous end joining"/>
    <property type="evidence" value="ECO:0007669"/>
    <property type="project" value="EnsemblFungi"/>
</dbReference>
<keyword evidence="4" id="KW-1185">Reference proteome</keyword>
<evidence type="ECO:0000256" key="1">
    <source>
        <dbReference type="SAM" id="MobiDB-lite"/>
    </source>
</evidence>
<dbReference type="GO" id="GO:0003676">
    <property type="term" value="F:nucleic acid binding"/>
    <property type="evidence" value="ECO:0007669"/>
    <property type="project" value="InterPro"/>
</dbReference>
<evidence type="ECO:0000313" key="3">
    <source>
        <dbReference type="EMBL" id="CCD27146.1"/>
    </source>
</evidence>
<dbReference type="Proteomes" id="UP000000689">
    <property type="component" value="Chromosome 10"/>
</dbReference>
<protein>
    <recommendedName>
        <fullName evidence="2">G-patch domain-containing protein</fullName>
    </recommendedName>
</protein>
<dbReference type="Pfam" id="PF01585">
    <property type="entry name" value="G-patch"/>
    <property type="match status" value="1"/>
</dbReference>
<dbReference type="STRING" id="1071378.G0WH68"/>
<dbReference type="InterPro" id="IPR000467">
    <property type="entry name" value="G_patch_dom"/>
</dbReference>
<dbReference type="AlphaFoldDB" id="G0WH68"/>
<evidence type="ECO:0000259" key="2">
    <source>
        <dbReference type="PROSITE" id="PS50174"/>
    </source>
</evidence>
<dbReference type="PROSITE" id="PS50174">
    <property type="entry name" value="G_PATCH"/>
    <property type="match status" value="1"/>
</dbReference>
<feature type="domain" description="G-patch" evidence="2">
    <location>
        <begin position="39"/>
        <end position="87"/>
    </location>
</feature>
<organism evidence="3 4">
    <name type="scientific">Naumovozyma dairenensis (strain ATCC 10597 / BCRC 20456 / CBS 421 / NBRC 0211 / NRRL Y-12639)</name>
    <name type="common">Saccharomyces dairenensis</name>
    <dbReference type="NCBI Taxonomy" id="1071378"/>
    <lineage>
        <taxon>Eukaryota</taxon>
        <taxon>Fungi</taxon>
        <taxon>Dikarya</taxon>
        <taxon>Ascomycota</taxon>
        <taxon>Saccharomycotina</taxon>
        <taxon>Saccharomycetes</taxon>
        <taxon>Saccharomycetales</taxon>
        <taxon>Saccharomycetaceae</taxon>
        <taxon>Naumovozyma</taxon>
    </lineage>
</organism>
<sequence>MTRQRMDELFKRRKLNTSNSNKTATYEDDEDNNNALNKTYGIGAKLLSKMGYTMGKGLGKDGEGISEPIQVEQRPAVGHAGLGMLSMGARKWRKNTQDNDYYSALDDDDIGPSSGDDNETSNVKNVVTFQRKNHQKTRDDEENADFIRRLQNLRSTDDNFFGIPTQKFEQILESNKPISSSKRLALNEIVNELMLFQSESKSLDYQIEALQSQLEDLEVKETLFQDIKSLWSTTDNKIETVAQKIRIIDDDLLVDKLMAQLFSEVFLKDIGKLDNWNPLEIDNIILMQLDPIVTDLTYRMDTDSKHLNRTQTIVFKIIFNKLLAYIENFQFTKDGINEIVSILLDYETLLRFIGCFDYIMMKYVQPRILEQVKNWELQEEATFPPHLWLFEFFVVIDEKTRQEIENIIENKFETYCRNWYHRISHHLNDSELIFIRELISETKYYGITRTHFIFKFYRQVWDKYFDLIQTLGEEDEDNKWDYEFDGSIYAMRKLRQERYLFSPEIYKLFLTSLFNGINFILYQWMIYCEIDVDRQNAKLWLNGIVNEFFMNGPPPTEFESNEIKKCLSFLENWDIDKSKPLHNENFDLYDELHKRGDIDSIKYVADDTKEGEEEDEEYTVQNIPLRKIKPSFKDVVEDYCEGHGYILRKIPNSFCQLPYGKDQNALVPVFEVEKNSGTISFIAMKDDILWIKHSQNNYIPSYLWEL</sequence>
<feature type="region of interest" description="Disordered" evidence="1">
    <location>
        <begin position="15"/>
        <end position="34"/>
    </location>
</feature>
<accession>G0WH68</accession>
<dbReference type="GO" id="GO:0000781">
    <property type="term" value="C:chromosome, telomeric region"/>
    <property type="evidence" value="ECO:0007669"/>
    <property type="project" value="EnsemblFungi"/>
</dbReference>
<dbReference type="GO" id="GO:0000390">
    <property type="term" value="P:spliceosomal complex disassembly"/>
    <property type="evidence" value="ECO:0007669"/>
    <property type="project" value="EnsemblFungi"/>
</dbReference>
<dbReference type="OMA" id="NKILYQW"/>
<name>G0WH68_NAUDC</name>
<dbReference type="PANTHER" id="PTHR23329">
    <property type="entry name" value="TUFTELIN-INTERACTING PROTEIN 11-RELATED"/>
    <property type="match status" value="1"/>
</dbReference>
<dbReference type="KEGG" id="ndi:NDAI_0J02540"/>
<dbReference type="EMBL" id="HE580276">
    <property type="protein sequence ID" value="CCD27146.1"/>
    <property type="molecule type" value="Genomic_DNA"/>
</dbReference>
<reference evidence="3 4" key="1">
    <citation type="journal article" date="2011" name="Proc. Natl. Acad. Sci. U.S.A.">
        <title>Evolutionary erosion of yeast sex chromosomes by mating-type switching accidents.</title>
        <authorList>
            <person name="Gordon J.L."/>
            <person name="Armisen D."/>
            <person name="Proux-Wera E."/>
            <person name="Oheigeartaigh S.S."/>
            <person name="Byrne K.P."/>
            <person name="Wolfe K.H."/>
        </authorList>
    </citation>
    <scope>NUCLEOTIDE SEQUENCE [LARGE SCALE GENOMIC DNA]</scope>
    <source>
        <strain evidence="4">ATCC 10597 / BCRC 20456 / CBS 421 / NBRC 0211 / NRRL Y-12639</strain>
    </source>
</reference>
<dbReference type="GO" id="GO:0003724">
    <property type="term" value="F:RNA helicase activity"/>
    <property type="evidence" value="ECO:0007669"/>
    <property type="project" value="EnsemblFungi"/>
</dbReference>
<dbReference type="RefSeq" id="XP_003672389.1">
    <property type="nucleotide sequence ID" value="XM_003672341.1"/>
</dbReference>
<dbReference type="HOGENOM" id="CLU_434104_0_0_1"/>
<dbReference type="InterPro" id="IPR045211">
    <property type="entry name" value="TFP11/STIP/Ntr1"/>
</dbReference>
<dbReference type="GeneID" id="11494483"/>
<gene>
    <name evidence="3" type="primary">NDAI0J02540</name>
    <name evidence="3" type="ordered locus">NDAI_0J02540</name>
</gene>
<dbReference type="OrthoDB" id="4822at2759"/>
<dbReference type="PANTHER" id="PTHR23329:SF1">
    <property type="entry name" value="TUFTELIN-INTERACTING PROTEIN 11"/>
    <property type="match status" value="1"/>
</dbReference>
<dbReference type="eggNOG" id="KOG2184">
    <property type="taxonomic scope" value="Eukaryota"/>
</dbReference>
<dbReference type="SMART" id="SM00443">
    <property type="entry name" value="G_patch"/>
    <property type="match status" value="1"/>
</dbReference>